<gene>
    <name evidence="8" type="primary">LOC113516564</name>
</gene>
<proteinExistence type="predicted"/>
<dbReference type="Pfam" id="PF13912">
    <property type="entry name" value="zf-C2H2_6"/>
    <property type="match status" value="1"/>
</dbReference>
<dbReference type="KEGG" id="gmw:113516564"/>
<evidence type="ECO:0000256" key="5">
    <source>
        <dbReference type="PROSITE-ProRule" id="PRU00042"/>
    </source>
</evidence>
<protein>
    <submittedName>
        <fullName evidence="8">Zinc finger protein 431-like</fullName>
    </submittedName>
</protein>
<evidence type="ECO:0000313" key="7">
    <source>
        <dbReference type="Proteomes" id="UP001652740"/>
    </source>
</evidence>
<evidence type="ECO:0000256" key="3">
    <source>
        <dbReference type="ARBA" id="ARBA00022771"/>
    </source>
</evidence>
<dbReference type="SMART" id="SM00355">
    <property type="entry name" value="ZnF_C2H2"/>
    <property type="match status" value="10"/>
</dbReference>
<dbReference type="AlphaFoldDB" id="A0A6J1WNN8"/>
<dbReference type="PANTHER" id="PTHR24379">
    <property type="entry name" value="KRAB AND ZINC FINGER DOMAIN-CONTAINING"/>
    <property type="match status" value="1"/>
</dbReference>
<evidence type="ECO:0000256" key="2">
    <source>
        <dbReference type="ARBA" id="ARBA00022737"/>
    </source>
</evidence>
<dbReference type="PROSITE" id="PS00028">
    <property type="entry name" value="ZINC_FINGER_C2H2_1"/>
    <property type="match status" value="5"/>
</dbReference>
<keyword evidence="7" id="KW-1185">Reference proteome</keyword>
<keyword evidence="3 5" id="KW-0863">Zinc-finger</keyword>
<feature type="domain" description="C2H2-type" evidence="6">
    <location>
        <begin position="196"/>
        <end position="219"/>
    </location>
</feature>
<evidence type="ECO:0000313" key="8">
    <source>
        <dbReference type="RefSeq" id="XP_026756785.2"/>
    </source>
</evidence>
<name>A0A6J1WNN8_GALME</name>
<sequence>MPWFQMEEQPGLPKGICRGCTAHTIAAISFKDLCNTSKRLWNDAADYLSLIDGATDEDKAFYVFYNADRTLIRDQTERVSSKERAVQKLNTKFLTDKKKKPYAPRVKRSNGVVVPCRCSDCGKRFSDPVYMNLHLMNTSKRICTECYMIIPKTKLAQHLATAHGKWVHDCKICHKLFDTKDGLSQHVYEHHDDKGYPCKVCGISFANERALSAHMYSHSLFHCNTCRRSFENRKCYKYHLKQCSFPKESSQYTKQYICDYCNSSYTKKPSLRIHIIQKHLNVLPYICQICGKRTSTVAHLKSHQSVHTNVRKIYECYCGARLRTELGYNLHQRIHTGERPYECKECGEKFLSASRRLDHIKRRHRSTQEMPHGCDKCHARFVRPFELKKHYLSVHYAHIEVTPATRGVRKKY</sequence>
<dbReference type="PROSITE" id="PS50157">
    <property type="entry name" value="ZINC_FINGER_C2H2_2"/>
    <property type="match status" value="6"/>
</dbReference>
<dbReference type="InterPro" id="IPR036236">
    <property type="entry name" value="Znf_C2H2_sf"/>
</dbReference>
<keyword evidence="2" id="KW-0677">Repeat</keyword>
<feature type="domain" description="C2H2-type" evidence="6">
    <location>
        <begin position="256"/>
        <end position="284"/>
    </location>
</feature>
<reference evidence="8" key="1">
    <citation type="submission" date="2025-08" db="UniProtKB">
        <authorList>
            <consortium name="RefSeq"/>
        </authorList>
    </citation>
    <scope>IDENTIFICATION</scope>
    <source>
        <tissue evidence="8">Whole larvae</tissue>
    </source>
</reference>
<dbReference type="RefSeq" id="XP_026756785.2">
    <property type="nucleotide sequence ID" value="XM_026900984.3"/>
</dbReference>
<feature type="domain" description="C2H2-type" evidence="6">
    <location>
        <begin position="168"/>
        <end position="195"/>
    </location>
</feature>
<dbReference type="PANTHER" id="PTHR24379:SF121">
    <property type="entry name" value="C2H2-TYPE DOMAIN-CONTAINING PROTEIN"/>
    <property type="match status" value="1"/>
</dbReference>
<dbReference type="GO" id="GO:0005634">
    <property type="term" value="C:nucleus"/>
    <property type="evidence" value="ECO:0007669"/>
    <property type="project" value="InterPro"/>
</dbReference>
<dbReference type="Proteomes" id="UP001652740">
    <property type="component" value="Unplaced"/>
</dbReference>
<evidence type="ECO:0000256" key="1">
    <source>
        <dbReference type="ARBA" id="ARBA00022723"/>
    </source>
</evidence>
<feature type="domain" description="C2H2-type" evidence="6">
    <location>
        <begin position="341"/>
        <end position="369"/>
    </location>
</feature>
<keyword evidence="4" id="KW-0862">Zinc</keyword>
<dbReference type="Pfam" id="PF00096">
    <property type="entry name" value="zf-C2H2"/>
    <property type="match status" value="3"/>
</dbReference>
<dbReference type="InterPro" id="IPR013087">
    <property type="entry name" value="Znf_C2H2_type"/>
</dbReference>
<dbReference type="Gene3D" id="3.30.160.60">
    <property type="entry name" value="Classic Zinc Finger"/>
    <property type="match status" value="6"/>
</dbReference>
<accession>A0A6J1WNN8</accession>
<feature type="domain" description="C2H2-type" evidence="6">
    <location>
        <begin position="314"/>
        <end position="340"/>
    </location>
</feature>
<feature type="domain" description="C2H2-type" evidence="6">
    <location>
        <begin position="285"/>
        <end position="312"/>
    </location>
</feature>
<dbReference type="GO" id="GO:0008270">
    <property type="term" value="F:zinc ion binding"/>
    <property type="evidence" value="ECO:0007669"/>
    <property type="project" value="UniProtKB-UniRule"/>
</dbReference>
<evidence type="ECO:0000259" key="6">
    <source>
        <dbReference type="PROSITE" id="PS50157"/>
    </source>
</evidence>
<keyword evidence="1" id="KW-0479">Metal-binding</keyword>
<dbReference type="SUPFAM" id="SSF57667">
    <property type="entry name" value="beta-beta-alpha zinc fingers"/>
    <property type="match status" value="3"/>
</dbReference>
<evidence type="ECO:0000256" key="4">
    <source>
        <dbReference type="ARBA" id="ARBA00022833"/>
    </source>
</evidence>
<dbReference type="InParanoid" id="A0A6J1WNN8"/>
<dbReference type="GeneID" id="113516564"/>
<organism evidence="7 8">
    <name type="scientific">Galleria mellonella</name>
    <name type="common">Greater wax moth</name>
    <dbReference type="NCBI Taxonomy" id="7137"/>
    <lineage>
        <taxon>Eukaryota</taxon>
        <taxon>Metazoa</taxon>
        <taxon>Ecdysozoa</taxon>
        <taxon>Arthropoda</taxon>
        <taxon>Hexapoda</taxon>
        <taxon>Insecta</taxon>
        <taxon>Pterygota</taxon>
        <taxon>Neoptera</taxon>
        <taxon>Endopterygota</taxon>
        <taxon>Lepidoptera</taxon>
        <taxon>Glossata</taxon>
        <taxon>Ditrysia</taxon>
        <taxon>Pyraloidea</taxon>
        <taxon>Pyralidae</taxon>
        <taxon>Galleriinae</taxon>
        <taxon>Galleria</taxon>
    </lineage>
</organism>